<sequence>MQFLKHHMNSKLNYKIVSLFDENHLHSQMTYIPLSFEILTFSSLYILCNIDRICYIEQKMKNILILKKLKRRRH</sequence>
<feature type="transmembrane region" description="Helical" evidence="1">
    <location>
        <begin position="31"/>
        <end position="50"/>
    </location>
</feature>
<evidence type="ECO:0000313" key="2">
    <source>
        <dbReference type="EMBL" id="JAP17350.1"/>
    </source>
</evidence>
<protein>
    <submittedName>
        <fullName evidence="2">Putative ovule protein</fullName>
    </submittedName>
</protein>
<dbReference type="EMBL" id="GEDG01022638">
    <property type="protein sequence ID" value="JAP17350.1"/>
    <property type="molecule type" value="Transcribed_RNA"/>
</dbReference>
<evidence type="ECO:0000256" key="1">
    <source>
        <dbReference type="SAM" id="Phobius"/>
    </source>
</evidence>
<accession>A0A0V0HCY5</accession>
<name>A0A0V0HCY5_SOLCH</name>
<keyword evidence="1" id="KW-0472">Membrane</keyword>
<dbReference type="AlphaFoldDB" id="A0A0V0HCY5"/>
<organism evidence="2">
    <name type="scientific">Solanum chacoense</name>
    <name type="common">Chaco potato</name>
    <dbReference type="NCBI Taxonomy" id="4108"/>
    <lineage>
        <taxon>Eukaryota</taxon>
        <taxon>Viridiplantae</taxon>
        <taxon>Streptophyta</taxon>
        <taxon>Embryophyta</taxon>
        <taxon>Tracheophyta</taxon>
        <taxon>Spermatophyta</taxon>
        <taxon>Magnoliopsida</taxon>
        <taxon>eudicotyledons</taxon>
        <taxon>Gunneridae</taxon>
        <taxon>Pentapetalae</taxon>
        <taxon>asterids</taxon>
        <taxon>lamiids</taxon>
        <taxon>Solanales</taxon>
        <taxon>Solanaceae</taxon>
        <taxon>Solanoideae</taxon>
        <taxon>Solaneae</taxon>
        <taxon>Solanum</taxon>
    </lineage>
</organism>
<reference evidence="2" key="1">
    <citation type="submission" date="2015-12" db="EMBL/GenBank/DDBJ databases">
        <title>Gene expression during late stages of embryo sac development: a critical building block for successful pollen-pistil interactions.</title>
        <authorList>
            <person name="Liu Y."/>
            <person name="Joly V."/>
            <person name="Sabar M."/>
            <person name="Matton D.P."/>
        </authorList>
    </citation>
    <scope>NUCLEOTIDE SEQUENCE</scope>
</reference>
<keyword evidence="1" id="KW-0812">Transmembrane</keyword>
<keyword evidence="1" id="KW-1133">Transmembrane helix</keyword>
<proteinExistence type="predicted"/>